<protein>
    <submittedName>
        <fullName evidence="1">Uncharacterized protein</fullName>
    </submittedName>
</protein>
<sequence>TPQTLVFAARRQRPCPRKASVCNGFEYKHLTYCLKKFVKGNLNNSLNQESVVNKNLTKRGIPELTKKYAHKWLTQTTIFEVLQKL</sequence>
<accession>A0ABS6JHG7</accession>
<proteinExistence type="predicted"/>
<dbReference type="RefSeq" id="WP_217065847.1">
    <property type="nucleotide sequence ID" value="NZ_JAHQCS010000084.1"/>
</dbReference>
<comment type="caution">
    <text evidence="1">The sequence shown here is derived from an EMBL/GenBank/DDBJ whole genome shotgun (WGS) entry which is preliminary data.</text>
</comment>
<reference evidence="1 2" key="1">
    <citation type="submission" date="2021-06" db="EMBL/GenBank/DDBJ databases">
        <title>Bacillus sp. RD4P76, an endophyte from a halophyte.</title>
        <authorList>
            <person name="Sun J.-Q."/>
        </authorList>
    </citation>
    <scope>NUCLEOTIDE SEQUENCE [LARGE SCALE GENOMIC DNA]</scope>
    <source>
        <strain evidence="1 2">CGMCC 1.15917</strain>
    </source>
</reference>
<gene>
    <name evidence="1" type="ORF">KS419_08570</name>
</gene>
<feature type="non-terminal residue" evidence="1">
    <location>
        <position position="1"/>
    </location>
</feature>
<dbReference type="EMBL" id="JAHQCS010000084">
    <property type="protein sequence ID" value="MBU9711788.1"/>
    <property type="molecule type" value="Genomic_DNA"/>
</dbReference>
<evidence type="ECO:0000313" key="1">
    <source>
        <dbReference type="EMBL" id="MBU9711788.1"/>
    </source>
</evidence>
<evidence type="ECO:0000313" key="2">
    <source>
        <dbReference type="Proteomes" id="UP000784880"/>
    </source>
</evidence>
<name>A0ABS6JHG7_9BACI</name>
<keyword evidence="2" id="KW-1185">Reference proteome</keyword>
<organism evidence="1 2">
    <name type="scientific">Evansella tamaricis</name>
    <dbReference type="NCBI Taxonomy" id="2069301"/>
    <lineage>
        <taxon>Bacteria</taxon>
        <taxon>Bacillati</taxon>
        <taxon>Bacillota</taxon>
        <taxon>Bacilli</taxon>
        <taxon>Bacillales</taxon>
        <taxon>Bacillaceae</taxon>
        <taxon>Evansella</taxon>
    </lineage>
</organism>
<dbReference type="Proteomes" id="UP000784880">
    <property type="component" value="Unassembled WGS sequence"/>
</dbReference>